<sequence length="134" mass="15570">MQLDIIRLREFWRMALCSLTVNLYISAQATMGLSLLMMPHLRATIDRQASKVNTMVEVRPGDEDGYPAQLPPEQRAVALSGELRGHISNAAELCHLMYLWESNRMHKVEARRFNKMQGYEDRVLPIPRLYEVLW</sequence>
<gene>
    <name evidence="1" type="ORF">C2E21_8737</name>
</gene>
<dbReference type="Proteomes" id="UP000239899">
    <property type="component" value="Unassembled WGS sequence"/>
</dbReference>
<protein>
    <submittedName>
        <fullName evidence="1">Uncharacterized protein</fullName>
    </submittedName>
</protein>
<name>A0A2P6TDG6_CHLSO</name>
<dbReference type="OrthoDB" id="10480425at2759"/>
<evidence type="ECO:0000313" key="1">
    <source>
        <dbReference type="EMBL" id="PRW20675.1"/>
    </source>
</evidence>
<accession>A0A2P6TDG6</accession>
<dbReference type="AlphaFoldDB" id="A0A2P6TDG6"/>
<comment type="caution">
    <text evidence="1">The sequence shown here is derived from an EMBL/GenBank/DDBJ whole genome shotgun (WGS) entry which is preliminary data.</text>
</comment>
<reference evidence="1 2" key="1">
    <citation type="journal article" date="2018" name="Plant J.">
        <title>Genome sequences of Chlorella sorokiniana UTEX 1602 and Micractinium conductrix SAG 241.80: implications to maltose excretion by a green alga.</title>
        <authorList>
            <person name="Arriola M.B."/>
            <person name="Velmurugan N."/>
            <person name="Zhang Y."/>
            <person name="Plunkett M.H."/>
            <person name="Hondzo H."/>
            <person name="Barney B.M."/>
        </authorList>
    </citation>
    <scope>NUCLEOTIDE SEQUENCE [LARGE SCALE GENOMIC DNA]</scope>
    <source>
        <strain evidence="2">UTEX 1602</strain>
    </source>
</reference>
<organism evidence="1 2">
    <name type="scientific">Chlorella sorokiniana</name>
    <name type="common">Freshwater green alga</name>
    <dbReference type="NCBI Taxonomy" id="3076"/>
    <lineage>
        <taxon>Eukaryota</taxon>
        <taxon>Viridiplantae</taxon>
        <taxon>Chlorophyta</taxon>
        <taxon>core chlorophytes</taxon>
        <taxon>Trebouxiophyceae</taxon>
        <taxon>Chlorellales</taxon>
        <taxon>Chlorellaceae</taxon>
        <taxon>Chlorella clade</taxon>
        <taxon>Chlorella</taxon>
    </lineage>
</organism>
<evidence type="ECO:0000313" key="2">
    <source>
        <dbReference type="Proteomes" id="UP000239899"/>
    </source>
</evidence>
<keyword evidence="2" id="KW-1185">Reference proteome</keyword>
<proteinExistence type="predicted"/>
<dbReference type="EMBL" id="LHPG02000022">
    <property type="protein sequence ID" value="PRW20675.1"/>
    <property type="molecule type" value="Genomic_DNA"/>
</dbReference>